<evidence type="ECO:0000313" key="2">
    <source>
        <dbReference type="EMBL" id="KAL0917805.1"/>
    </source>
</evidence>
<feature type="region of interest" description="Disordered" evidence="1">
    <location>
        <begin position="149"/>
        <end position="288"/>
    </location>
</feature>
<dbReference type="EMBL" id="JANQDX010000010">
    <property type="protein sequence ID" value="KAL0917805.1"/>
    <property type="molecule type" value="Genomic_DNA"/>
</dbReference>
<comment type="caution">
    <text evidence="2">The sequence shown here is derived from an EMBL/GenBank/DDBJ whole genome shotgun (WGS) entry which is preliminary data.</text>
</comment>
<evidence type="ECO:0000256" key="1">
    <source>
        <dbReference type="SAM" id="MobiDB-lite"/>
    </source>
</evidence>
<feature type="compositionally biased region" description="Basic and acidic residues" evidence="1">
    <location>
        <begin position="263"/>
        <end position="272"/>
    </location>
</feature>
<sequence length="383" mass="41892">MDSDLNNCGKATPDGQKNERTEGCPAMLVTIAARCSILGLVDDFCLLVQMLQIRCRGITFQWPVYLSERGAVVSPQASTYEYPFLAIGVAPVSHPTALEKSAYRRIYQIPWLGELTGCGQRSAEREKVTFTEANSRCCLRPKCRNFRSSREGRRRSRVEQQQGGRLGLEGGRRKGGSGSARVGGRVRQEESSSQVGGGRGERNVVDWSEVEQQRRRQGGARKGERYPRSRRTPAVASAQNVITPDSTEGNVVEGAKPNNDEGVIGRERERAKSSNSQQSNETERSFNDARMSWERRAIVVGGMATTTCDVRAVKYMQCKVQKGCGRGGQQWSAACHCRWQQAMADGGWWWSVVARIAGDGRPAVSAVVAGNGPRMPAATSSGG</sequence>
<dbReference type="Proteomes" id="UP001552299">
    <property type="component" value="Unassembled WGS sequence"/>
</dbReference>
<proteinExistence type="predicted"/>
<keyword evidence="3" id="KW-1185">Reference proteome</keyword>
<reference evidence="2 3" key="1">
    <citation type="journal article" date="2024" name="Plant Biotechnol. J.">
        <title>Dendrobium thyrsiflorum genome and its molecular insights into genes involved in important horticultural traits.</title>
        <authorList>
            <person name="Chen B."/>
            <person name="Wang J.Y."/>
            <person name="Zheng P.J."/>
            <person name="Li K.L."/>
            <person name="Liang Y.M."/>
            <person name="Chen X.F."/>
            <person name="Zhang C."/>
            <person name="Zhao X."/>
            <person name="He X."/>
            <person name="Zhang G.Q."/>
            <person name="Liu Z.J."/>
            <person name="Xu Q."/>
        </authorList>
    </citation>
    <scope>NUCLEOTIDE SEQUENCE [LARGE SCALE GENOMIC DNA]</scope>
    <source>
        <strain evidence="2">GZMU011</strain>
    </source>
</reference>
<evidence type="ECO:0000313" key="3">
    <source>
        <dbReference type="Proteomes" id="UP001552299"/>
    </source>
</evidence>
<dbReference type="AlphaFoldDB" id="A0ABD0UYS1"/>
<gene>
    <name evidence="2" type="ORF">M5K25_012897</name>
</gene>
<name>A0ABD0UYS1_DENTH</name>
<organism evidence="2 3">
    <name type="scientific">Dendrobium thyrsiflorum</name>
    <name type="common">Pinecone-like raceme dendrobium</name>
    <name type="synonym">Orchid</name>
    <dbReference type="NCBI Taxonomy" id="117978"/>
    <lineage>
        <taxon>Eukaryota</taxon>
        <taxon>Viridiplantae</taxon>
        <taxon>Streptophyta</taxon>
        <taxon>Embryophyta</taxon>
        <taxon>Tracheophyta</taxon>
        <taxon>Spermatophyta</taxon>
        <taxon>Magnoliopsida</taxon>
        <taxon>Liliopsida</taxon>
        <taxon>Asparagales</taxon>
        <taxon>Orchidaceae</taxon>
        <taxon>Epidendroideae</taxon>
        <taxon>Malaxideae</taxon>
        <taxon>Dendrobiinae</taxon>
        <taxon>Dendrobium</taxon>
    </lineage>
</organism>
<protein>
    <submittedName>
        <fullName evidence="2">Uncharacterized protein</fullName>
    </submittedName>
</protein>
<feature type="compositionally biased region" description="Polar residues" evidence="1">
    <location>
        <begin position="237"/>
        <end position="249"/>
    </location>
</feature>
<accession>A0ABD0UYS1</accession>